<evidence type="ECO:0000313" key="2">
    <source>
        <dbReference type="EMBL" id="KAJ7023966.1"/>
    </source>
</evidence>
<organism evidence="2 3">
    <name type="scientific">Mycena alexandri</name>
    <dbReference type="NCBI Taxonomy" id="1745969"/>
    <lineage>
        <taxon>Eukaryota</taxon>
        <taxon>Fungi</taxon>
        <taxon>Dikarya</taxon>
        <taxon>Basidiomycota</taxon>
        <taxon>Agaricomycotina</taxon>
        <taxon>Agaricomycetes</taxon>
        <taxon>Agaricomycetidae</taxon>
        <taxon>Agaricales</taxon>
        <taxon>Marasmiineae</taxon>
        <taxon>Mycenaceae</taxon>
        <taxon>Mycena</taxon>
    </lineage>
</organism>
<dbReference type="EMBL" id="JARJCM010000177">
    <property type="protein sequence ID" value="KAJ7023966.1"/>
    <property type="molecule type" value="Genomic_DNA"/>
</dbReference>
<feature type="region of interest" description="Disordered" evidence="1">
    <location>
        <begin position="352"/>
        <end position="403"/>
    </location>
</feature>
<comment type="caution">
    <text evidence="2">The sequence shown here is derived from an EMBL/GenBank/DDBJ whole genome shotgun (WGS) entry which is preliminary data.</text>
</comment>
<feature type="compositionally biased region" description="Low complexity" evidence="1">
    <location>
        <begin position="374"/>
        <end position="396"/>
    </location>
</feature>
<dbReference type="InterPro" id="IPR046521">
    <property type="entry name" value="DUF6698"/>
</dbReference>
<feature type="non-terminal residue" evidence="2">
    <location>
        <position position="1"/>
    </location>
</feature>
<feature type="compositionally biased region" description="Low complexity" evidence="1">
    <location>
        <begin position="354"/>
        <end position="363"/>
    </location>
</feature>
<evidence type="ECO:0000313" key="3">
    <source>
        <dbReference type="Proteomes" id="UP001218188"/>
    </source>
</evidence>
<feature type="region of interest" description="Disordered" evidence="1">
    <location>
        <begin position="23"/>
        <end position="58"/>
    </location>
</feature>
<proteinExistence type="predicted"/>
<dbReference type="Proteomes" id="UP001218188">
    <property type="component" value="Unassembled WGS sequence"/>
</dbReference>
<protein>
    <submittedName>
        <fullName evidence="2">Uncharacterized protein</fullName>
    </submittedName>
</protein>
<dbReference type="AlphaFoldDB" id="A0AAD6SC57"/>
<keyword evidence="3" id="KW-1185">Reference proteome</keyword>
<reference evidence="2" key="1">
    <citation type="submission" date="2023-03" db="EMBL/GenBank/DDBJ databases">
        <title>Massive genome expansion in bonnet fungi (Mycena s.s.) driven by repeated elements and novel gene families across ecological guilds.</title>
        <authorList>
            <consortium name="Lawrence Berkeley National Laboratory"/>
            <person name="Harder C.B."/>
            <person name="Miyauchi S."/>
            <person name="Viragh M."/>
            <person name="Kuo A."/>
            <person name="Thoen E."/>
            <person name="Andreopoulos B."/>
            <person name="Lu D."/>
            <person name="Skrede I."/>
            <person name="Drula E."/>
            <person name="Henrissat B."/>
            <person name="Morin E."/>
            <person name="Kohler A."/>
            <person name="Barry K."/>
            <person name="LaButti K."/>
            <person name="Morin E."/>
            <person name="Salamov A."/>
            <person name="Lipzen A."/>
            <person name="Mereny Z."/>
            <person name="Hegedus B."/>
            <person name="Baldrian P."/>
            <person name="Stursova M."/>
            <person name="Weitz H."/>
            <person name="Taylor A."/>
            <person name="Grigoriev I.V."/>
            <person name="Nagy L.G."/>
            <person name="Martin F."/>
            <person name="Kauserud H."/>
        </authorList>
    </citation>
    <scope>NUCLEOTIDE SEQUENCE</scope>
    <source>
        <strain evidence="2">CBHHK200</strain>
    </source>
</reference>
<gene>
    <name evidence="2" type="ORF">C8F04DRAFT_1132586</name>
</gene>
<dbReference type="Pfam" id="PF20414">
    <property type="entry name" value="DUF6698"/>
    <property type="match status" value="1"/>
</dbReference>
<feature type="compositionally biased region" description="Polar residues" evidence="1">
    <location>
        <begin position="26"/>
        <end position="35"/>
    </location>
</feature>
<feature type="compositionally biased region" description="Acidic residues" evidence="1">
    <location>
        <begin position="49"/>
        <end position="58"/>
    </location>
</feature>
<name>A0AAD6SC57_9AGAR</name>
<accession>A0AAD6SC57</accession>
<sequence>IVADIQSLANDVSESQSAVKRKLADVTNQLGTTRQPAKRRNRGNRAVDAPEDVENPDTVEERVRKAGRHFVIEYALFLTTDIFDILATDEDPEFSEDTEFQTKKSRIQGQLRDIVALLPADARAFRDQEWIGCSSLSLIVTYINRFFPEQSATVDDFDTSASRFAAFKKLIGYQSATADAAAFYSHLKAEVLYDGYDGTMNVDKIFRGPLLLIIYVSIIRGPSGAKGLFEGNSKLPSAKVAQRIHGIKRTLPGAPASAATWLIWFLSADTQLGYNGEGDETGINYKKCFEAFLRQICDGLRDDAEWAISLMRHWDEVLFPNAEDSLGQSTFTNQRAIDADIEAMDAAFRAAVAPRPSNQQPQSSPSPPPRHSPPRASQPPRTSSNAPPTTRSTTRTTTRRRRR</sequence>
<evidence type="ECO:0000256" key="1">
    <source>
        <dbReference type="SAM" id="MobiDB-lite"/>
    </source>
</evidence>